<dbReference type="Proteomes" id="UP000712157">
    <property type="component" value="Unassembled WGS sequence"/>
</dbReference>
<dbReference type="EMBL" id="JAHQCW010000056">
    <property type="protein sequence ID" value="MBU9739323.1"/>
    <property type="molecule type" value="Genomic_DNA"/>
</dbReference>
<evidence type="ECO:0000313" key="1">
    <source>
        <dbReference type="EMBL" id="MBU9739323.1"/>
    </source>
</evidence>
<organism evidence="1 2">
    <name type="scientific">Diplocloster agilis</name>
    <dbReference type="NCBI Taxonomy" id="2850323"/>
    <lineage>
        <taxon>Bacteria</taxon>
        <taxon>Bacillati</taxon>
        <taxon>Bacillota</taxon>
        <taxon>Clostridia</taxon>
        <taxon>Lachnospirales</taxon>
        <taxon>Lachnospiraceae</taxon>
        <taxon>Diplocloster</taxon>
    </lineage>
</organism>
<dbReference type="Gene3D" id="2.40.30.200">
    <property type="match status" value="1"/>
</dbReference>
<protein>
    <submittedName>
        <fullName evidence="1">MtfA protein</fullName>
    </submittedName>
</protein>
<sequence length="234" mass="25956">MEHTGIKIDDKHTAKDWGLRMISMVIPMPEPKTNYIDIPGADGSLDLTQSLTGDVPYNMRAGVQFTFDSSGGYEDWHAMSSEIANYLHGRKRKVIIDSDPGFYYVGRLQLDSQKSSEIMNQIMITGTMDAYKYEVADSLGDWLWDDFDFETGIIREYGNLQVVGELNVIIPGRRKHVIPVITASATMSVSYGAESYDLVAGINKIYDLTLGEGENILTFTGTGVVSIDYRGGSL</sequence>
<comment type="caution">
    <text evidence="1">The sequence shown here is derived from an EMBL/GenBank/DDBJ whole genome shotgun (WGS) entry which is preliminary data.</text>
</comment>
<reference evidence="1" key="1">
    <citation type="submission" date="2021-06" db="EMBL/GenBank/DDBJ databases">
        <title>Description of novel taxa of the family Lachnospiraceae.</title>
        <authorList>
            <person name="Chaplin A.V."/>
            <person name="Sokolova S.R."/>
            <person name="Pikina A.P."/>
            <person name="Korzhanova M."/>
            <person name="Belova V."/>
            <person name="Korostin D."/>
            <person name="Efimov B.A."/>
        </authorList>
    </citation>
    <scope>NUCLEOTIDE SEQUENCE</scope>
    <source>
        <strain evidence="1">ASD5720</strain>
    </source>
</reference>
<gene>
    <name evidence="1" type="ORF">KTH89_22580</name>
</gene>
<dbReference type="AlphaFoldDB" id="A0A949NI41"/>
<accession>A0A949NI41</accession>
<keyword evidence="2" id="KW-1185">Reference proteome</keyword>
<evidence type="ECO:0000313" key="2">
    <source>
        <dbReference type="Proteomes" id="UP000712157"/>
    </source>
</evidence>
<name>A0A949NI41_9FIRM</name>
<dbReference type="RefSeq" id="WP_238723201.1">
    <property type="nucleotide sequence ID" value="NZ_JAHQCW010000056.1"/>
</dbReference>
<proteinExistence type="predicted"/>